<dbReference type="SUPFAM" id="SSF56112">
    <property type="entry name" value="Protein kinase-like (PK-like)"/>
    <property type="match status" value="1"/>
</dbReference>
<evidence type="ECO:0000256" key="5">
    <source>
        <dbReference type="ARBA" id="ARBA00022679"/>
    </source>
</evidence>
<evidence type="ECO:0000256" key="7">
    <source>
        <dbReference type="ARBA" id="ARBA00022777"/>
    </source>
</evidence>
<keyword evidence="6" id="KW-0547">Nucleotide-binding</keyword>
<dbReference type="PROSITE" id="PS50011">
    <property type="entry name" value="PROTEIN_KINASE_DOM"/>
    <property type="match status" value="1"/>
</dbReference>
<evidence type="ECO:0000259" key="12">
    <source>
        <dbReference type="PROSITE" id="PS50011"/>
    </source>
</evidence>
<dbReference type="Proteomes" id="UP000770661">
    <property type="component" value="Unassembled WGS sequence"/>
</dbReference>
<evidence type="ECO:0000256" key="8">
    <source>
        <dbReference type="ARBA" id="ARBA00022840"/>
    </source>
</evidence>
<dbReference type="InterPro" id="IPR000719">
    <property type="entry name" value="Prot_kinase_dom"/>
</dbReference>
<keyword evidence="4" id="KW-0723">Serine/threonine-protein kinase</keyword>
<feature type="domain" description="Protein kinase" evidence="12">
    <location>
        <begin position="1"/>
        <end position="139"/>
    </location>
</feature>
<dbReference type="EMBL" id="JACEEZ010012164">
    <property type="protein sequence ID" value="KAG0720833.1"/>
    <property type="molecule type" value="Genomic_DNA"/>
</dbReference>
<dbReference type="GO" id="GO:0030430">
    <property type="term" value="C:host cell cytoplasm"/>
    <property type="evidence" value="ECO:0007669"/>
    <property type="project" value="UniProtKB-SubCell"/>
</dbReference>
<dbReference type="GO" id="GO:0005737">
    <property type="term" value="C:cytoplasm"/>
    <property type="evidence" value="ECO:0007669"/>
    <property type="project" value="TreeGrafter"/>
</dbReference>
<gene>
    <name evidence="13" type="primary">PIM3_1</name>
    <name evidence="13" type="ORF">GWK47_047633</name>
</gene>
<keyword evidence="7 13" id="KW-0418">Kinase</keyword>
<evidence type="ECO:0000256" key="9">
    <source>
        <dbReference type="ARBA" id="ARBA00023200"/>
    </source>
</evidence>
<dbReference type="AlphaFoldDB" id="A0A8J4Y3H3"/>
<dbReference type="PANTHER" id="PTHR22984:SF25">
    <property type="entry name" value="PROTEIN KINASE DOMAIN-CONTAINING PROTEIN"/>
    <property type="match status" value="1"/>
</dbReference>
<comment type="subcellular location">
    <subcellularLocation>
        <location evidence="1">Host cytoplasm</location>
    </subcellularLocation>
</comment>
<evidence type="ECO:0000256" key="1">
    <source>
        <dbReference type="ARBA" id="ARBA00004192"/>
    </source>
</evidence>
<accession>A0A8J4Y3H3</accession>
<evidence type="ECO:0000256" key="6">
    <source>
        <dbReference type="ARBA" id="ARBA00022741"/>
    </source>
</evidence>
<protein>
    <recommendedName>
        <fullName evidence="3">Serine/threonine-protein kinase 1</fullName>
        <ecNumber evidence="2">2.7.11.1</ecNumber>
    </recommendedName>
</protein>
<dbReference type="OrthoDB" id="193931at2759"/>
<dbReference type="Gene3D" id="1.10.510.10">
    <property type="entry name" value="Transferase(Phosphotransferase) domain 1"/>
    <property type="match status" value="1"/>
</dbReference>
<dbReference type="GO" id="GO:0005524">
    <property type="term" value="F:ATP binding"/>
    <property type="evidence" value="ECO:0007669"/>
    <property type="project" value="UniProtKB-KW"/>
</dbReference>
<reference evidence="13" key="1">
    <citation type="submission" date="2020-07" db="EMBL/GenBank/DDBJ databases">
        <title>The High-quality genome of the commercially important snow crab, Chionoecetes opilio.</title>
        <authorList>
            <person name="Jeong J.-H."/>
            <person name="Ryu S."/>
        </authorList>
    </citation>
    <scope>NUCLEOTIDE SEQUENCE</scope>
    <source>
        <strain evidence="13">MADBK_172401_WGS</strain>
        <tissue evidence="13">Digestive gland</tissue>
    </source>
</reference>
<dbReference type="InterPro" id="IPR051138">
    <property type="entry name" value="PIM_Ser/Thr_kinase"/>
</dbReference>
<proteinExistence type="predicted"/>
<organism evidence="13 14">
    <name type="scientific">Chionoecetes opilio</name>
    <name type="common">Atlantic snow crab</name>
    <name type="synonym">Cancer opilio</name>
    <dbReference type="NCBI Taxonomy" id="41210"/>
    <lineage>
        <taxon>Eukaryota</taxon>
        <taxon>Metazoa</taxon>
        <taxon>Ecdysozoa</taxon>
        <taxon>Arthropoda</taxon>
        <taxon>Crustacea</taxon>
        <taxon>Multicrustacea</taxon>
        <taxon>Malacostraca</taxon>
        <taxon>Eumalacostraca</taxon>
        <taxon>Eucarida</taxon>
        <taxon>Decapoda</taxon>
        <taxon>Pleocyemata</taxon>
        <taxon>Brachyura</taxon>
        <taxon>Eubrachyura</taxon>
        <taxon>Majoidea</taxon>
        <taxon>Majidae</taxon>
        <taxon>Chionoecetes</taxon>
    </lineage>
</organism>
<dbReference type="PANTHER" id="PTHR22984">
    <property type="entry name" value="SERINE/THREONINE-PROTEIN KINASE PIM"/>
    <property type="match status" value="1"/>
</dbReference>
<dbReference type="Pfam" id="PF00069">
    <property type="entry name" value="Pkinase"/>
    <property type="match status" value="1"/>
</dbReference>
<keyword evidence="8" id="KW-0067">ATP-binding</keyword>
<dbReference type="InterPro" id="IPR008271">
    <property type="entry name" value="Ser/Thr_kinase_AS"/>
</dbReference>
<keyword evidence="5" id="KW-0808">Transferase</keyword>
<evidence type="ECO:0000256" key="4">
    <source>
        <dbReference type="ARBA" id="ARBA00022527"/>
    </source>
</evidence>
<comment type="caution">
    <text evidence="13">The sequence shown here is derived from an EMBL/GenBank/DDBJ whole genome shotgun (WGS) entry which is preliminary data.</text>
</comment>
<sequence length="139" mass="15500">MLQVVNIVMACHAAGVIHRDIKDENLLVTTDRHGRVTLKLIDFGSGAFFLRDKIYTNFEANFKDLVGSLLQRVAQLGVGYGELHLVFDRYDIGASLKDKTREQRARGGGYDIDIQAATRIKAGMTMANILSTKSNKRML</sequence>
<evidence type="ECO:0000256" key="3">
    <source>
        <dbReference type="ARBA" id="ARBA00016885"/>
    </source>
</evidence>
<dbReference type="GO" id="GO:0004674">
    <property type="term" value="F:protein serine/threonine kinase activity"/>
    <property type="evidence" value="ECO:0007669"/>
    <property type="project" value="UniProtKB-KW"/>
</dbReference>
<dbReference type="PROSITE" id="PS00108">
    <property type="entry name" value="PROTEIN_KINASE_ST"/>
    <property type="match status" value="1"/>
</dbReference>
<dbReference type="InterPro" id="IPR011009">
    <property type="entry name" value="Kinase-like_dom_sf"/>
</dbReference>
<evidence type="ECO:0000313" key="13">
    <source>
        <dbReference type="EMBL" id="KAG0720833.1"/>
    </source>
</evidence>
<dbReference type="EC" id="2.7.11.1" evidence="2"/>
<evidence type="ECO:0000256" key="2">
    <source>
        <dbReference type="ARBA" id="ARBA00012513"/>
    </source>
</evidence>
<comment type="catalytic activity">
    <reaction evidence="10">
        <text>L-threonyl-[protein] + ATP = O-phospho-L-threonyl-[protein] + ADP + H(+)</text>
        <dbReference type="Rhea" id="RHEA:46608"/>
        <dbReference type="Rhea" id="RHEA-COMP:11060"/>
        <dbReference type="Rhea" id="RHEA-COMP:11605"/>
        <dbReference type="ChEBI" id="CHEBI:15378"/>
        <dbReference type="ChEBI" id="CHEBI:30013"/>
        <dbReference type="ChEBI" id="CHEBI:30616"/>
        <dbReference type="ChEBI" id="CHEBI:61977"/>
        <dbReference type="ChEBI" id="CHEBI:456216"/>
        <dbReference type="EC" id="2.7.11.1"/>
    </reaction>
</comment>
<evidence type="ECO:0000256" key="11">
    <source>
        <dbReference type="ARBA" id="ARBA00048679"/>
    </source>
</evidence>
<evidence type="ECO:0000313" key="14">
    <source>
        <dbReference type="Proteomes" id="UP000770661"/>
    </source>
</evidence>
<name>A0A8J4Y3H3_CHIOP</name>
<keyword evidence="9" id="KW-1035">Host cytoplasm</keyword>
<evidence type="ECO:0000256" key="10">
    <source>
        <dbReference type="ARBA" id="ARBA00047899"/>
    </source>
</evidence>
<keyword evidence="14" id="KW-1185">Reference proteome</keyword>
<comment type="catalytic activity">
    <reaction evidence="11">
        <text>L-seryl-[protein] + ATP = O-phospho-L-seryl-[protein] + ADP + H(+)</text>
        <dbReference type="Rhea" id="RHEA:17989"/>
        <dbReference type="Rhea" id="RHEA-COMP:9863"/>
        <dbReference type="Rhea" id="RHEA-COMP:11604"/>
        <dbReference type="ChEBI" id="CHEBI:15378"/>
        <dbReference type="ChEBI" id="CHEBI:29999"/>
        <dbReference type="ChEBI" id="CHEBI:30616"/>
        <dbReference type="ChEBI" id="CHEBI:83421"/>
        <dbReference type="ChEBI" id="CHEBI:456216"/>
        <dbReference type="EC" id="2.7.11.1"/>
    </reaction>
</comment>